<name>A0A0G0QKJ1_9BACT</name>
<organism evidence="1 2">
    <name type="scientific">Candidatus Yanofskybacteria bacterium GW2011_GWE2_40_11</name>
    <dbReference type="NCBI Taxonomy" id="1619033"/>
    <lineage>
        <taxon>Bacteria</taxon>
        <taxon>Candidatus Yanofskyibacteriota</taxon>
    </lineage>
</organism>
<dbReference type="Proteomes" id="UP000034072">
    <property type="component" value="Unassembled WGS sequence"/>
</dbReference>
<dbReference type="EMBL" id="LBXZ01000003">
    <property type="protein sequence ID" value="KKR40944.1"/>
    <property type="molecule type" value="Genomic_DNA"/>
</dbReference>
<comment type="caution">
    <text evidence="1">The sequence shown here is derived from an EMBL/GenBank/DDBJ whole genome shotgun (WGS) entry which is preliminary data.</text>
</comment>
<accession>A0A0G0QKJ1</accession>
<reference evidence="1 2" key="1">
    <citation type="journal article" date="2015" name="Nature">
        <title>rRNA introns, odd ribosomes, and small enigmatic genomes across a large radiation of phyla.</title>
        <authorList>
            <person name="Brown C.T."/>
            <person name="Hug L.A."/>
            <person name="Thomas B.C."/>
            <person name="Sharon I."/>
            <person name="Castelle C.J."/>
            <person name="Singh A."/>
            <person name="Wilkins M.J."/>
            <person name="Williams K.H."/>
            <person name="Banfield J.F."/>
        </authorList>
    </citation>
    <scope>NUCLEOTIDE SEQUENCE [LARGE SCALE GENOMIC DNA]</scope>
</reference>
<proteinExistence type="predicted"/>
<evidence type="ECO:0000313" key="1">
    <source>
        <dbReference type="EMBL" id="KKR40944.1"/>
    </source>
</evidence>
<sequence length="101" mass="11132">MVVHPKGDLFICSWTMWGSVIVVRNFTNLVLPISAKAFSLPRRVSSILTGLPSFINPSICLALKSISCWPVLNPILLFLVNVLAVVHDLGHGRLTVRINLN</sequence>
<protein>
    <submittedName>
        <fullName evidence="1">Uncharacterized protein</fullName>
    </submittedName>
</protein>
<gene>
    <name evidence="1" type="ORF">UT75_C0003G0074</name>
</gene>
<evidence type="ECO:0000313" key="2">
    <source>
        <dbReference type="Proteomes" id="UP000034072"/>
    </source>
</evidence>
<dbReference type="AlphaFoldDB" id="A0A0G0QKJ1"/>